<name>A0A5C6CL68_9BACT</name>
<keyword evidence="2" id="KW-0479">Metal-binding</keyword>
<comment type="caution">
    <text evidence="6">The sequence shown here is derived from an EMBL/GenBank/DDBJ whole genome shotgun (WGS) entry which is preliminary data.</text>
</comment>
<dbReference type="PROSITE" id="PS51669">
    <property type="entry name" value="4FE4S_MOW_BIS_MGD"/>
    <property type="match status" value="1"/>
</dbReference>
<feature type="domain" description="4Fe-4S Mo/W bis-MGD-type" evidence="5">
    <location>
        <begin position="51"/>
        <end position="107"/>
    </location>
</feature>
<protein>
    <submittedName>
        <fullName evidence="6">Nitrate reductase</fullName>
        <ecNumber evidence="6">1.7.99.4</ecNumber>
    </submittedName>
</protein>
<dbReference type="Pfam" id="PF00384">
    <property type="entry name" value="Molybdopterin"/>
    <property type="match status" value="1"/>
</dbReference>
<dbReference type="Proteomes" id="UP000316304">
    <property type="component" value="Unassembled WGS sequence"/>
</dbReference>
<dbReference type="AlphaFoldDB" id="A0A5C6CL68"/>
<dbReference type="SUPFAM" id="SSF50692">
    <property type="entry name" value="ADC-like"/>
    <property type="match status" value="1"/>
</dbReference>
<dbReference type="InterPro" id="IPR027467">
    <property type="entry name" value="MopterinOxRdtase_cofactor_BS"/>
</dbReference>
<dbReference type="PROSITE" id="PS00551">
    <property type="entry name" value="MOLYBDOPTERIN_PROK_1"/>
    <property type="match status" value="1"/>
</dbReference>
<dbReference type="InterPro" id="IPR050123">
    <property type="entry name" value="Prok_molybdopt-oxidoreductase"/>
</dbReference>
<evidence type="ECO:0000313" key="7">
    <source>
        <dbReference type="Proteomes" id="UP000316304"/>
    </source>
</evidence>
<sequence length="746" mass="83193">MIQPRTKFRGNLTRNLLPQLLRQHDGKMTRELLLHPGDHGLGMTHESMQADATTTAVCGYCSTGCGLRLHLRDDEAVGLTPETSYPVNLGMACPKGWEALRVLDSEDRATDPMIRTSDGKFAPVSWDHALRLFTTRMKGIQRQHGPDSVAFLSTGQIACEEMAFLGALAKFGMGIKHGDGNTRQCMATAATAYKEAFGFDSPPFTYDDFEQSDCMVFIGANPCIGHPIMWERVLRNHHAPEIIVIDPRCTETAMAATQHLQIRPKSDLALLYAITNHLIACECVDRKFIDKHTEGFEKLSEHVSRFTPDAVAPMTGISADAIRQTAETIGRRKAVSLWWTMGVNQSYEGTRTAQAIINIALITGNIGRPGTGANSITGQCNAMGSRLWSNTTNLFGHHDFKDSADREKVATSLGIDADLIPTEPSWSYDGIMDGIRRGDIRGLWVIATNPAHSWIHQSEARNLLDRLDFLVVQDMYHTTETARHADLILPAAGWGEKSGTFINSERRYGVLKKVRRAPGKALADFHIFRALAAYWGVEDMFAEWTDPEAVFRIMQRASEDQPCDMTGIDGYEQIDRCGGIQWPWTEADAEGDFQPEQQRRLFADGRFYHHDGRARLIVDDLTPMPEAPDEDFPTLLMTGRGTVSQWHTQTRTNKSPVLRKLYPNEAYIEINPEDAAAIAVENGDQVRAQSRRGSLLATAMVTPTVKPGHAFMPMHYEATNQLTLSHFDPHSRQPSYKDCAVRIERA</sequence>
<dbReference type="Gene3D" id="3.40.228.10">
    <property type="entry name" value="Dimethylsulfoxide Reductase, domain 2"/>
    <property type="match status" value="1"/>
</dbReference>
<dbReference type="Pfam" id="PF01568">
    <property type="entry name" value="Molydop_binding"/>
    <property type="match status" value="1"/>
</dbReference>
<dbReference type="GO" id="GO:0016491">
    <property type="term" value="F:oxidoreductase activity"/>
    <property type="evidence" value="ECO:0007669"/>
    <property type="project" value="UniProtKB-KW"/>
</dbReference>
<evidence type="ECO:0000313" key="6">
    <source>
        <dbReference type="EMBL" id="TWU23886.1"/>
    </source>
</evidence>
<organism evidence="6 7">
    <name type="scientific">Novipirellula galeiformis</name>
    <dbReference type="NCBI Taxonomy" id="2528004"/>
    <lineage>
        <taxon>Bacteria</taxon>
        <taxon>Pseudomonadati</taxon>
        <taxon>Planctomycetota</taxon>
        <taxon>Planctomycetia</taxon>
        <taxon>Pirellulales</taxon>
        <taxon>Pirellulaceae</taxon>
        <taxon>Novipirellula</taxon>
    </lineage>
</organism>
<dbReference type="GO" id="GO:0043546">
    <property type="term" value="F:molybdopterin cofactor binding"/>
    <property type="evidence" value="ECO:0007669"/>
    <property type="project" value="InterPro"/>
</dbReference>
<keyword evidence="3" id="KW-0408">Iron</keyword>
<dbReference type="EMBL" id="SJPT01000003">
    <property type="protein sequence ID" value="TWU23886.1"/>
    <property type="molecule type" value="Genomic_DNA"/>
</dbReference>
<dbReference type="EC" id="1.7.99.4" evidence="6"/>
<dbReference type="InterPro" id="IPR006656">
    <property type="entry name" value="Mopterin_OxRdtase"/>
</dbReference>
<keyword evidence="7" id="KW-1185">Reference proteome</keyword>
<keyword evidence="4" id="KW-0411">Iron-sulfur</keyword>
<dbReference type="Gene3D" id="2.40.40.20">
    <property type="match status" value="1"/>
</dbReference>
<reference evidence="6 7" key="1">
    <citation type="submission" date="2019-02" db="EMBL/GenBank/DDBJ databases">
        <title>Deep-cultivation of Planctomycetes and their phenomic and genomic characterization uncovers novel biology.</title>
        <authorList>
            <person name="Wiegand S."/>
            <person name="Jogler M."/>
            <person name="Boedeker C."/>
            <person name="Pinto D."/>
            <person name="Vollmers J."/>
            <person name="Rivas-Marin E."/>
            <person name="Kohn T."/>
            <person name="Peeters S.H."/>
            <person name="Heuer A."/>
            <person name="Rast P."/>
            <person name="Oberbeckmann S."/>
            <person name="Bunk B."/>
            <person name="Jeske O."/>
            <person name="Meyerdierks A."/>
            <person name="Storesund J.E."/>
            <person name="Kallscheuer N."/>
            <person name="Luecker S."/>
            <person name="Lage O.M."/>
            <person name="Pohl T."/>
            <person name="Merkel B.J."/>
            <person name="Hornburger P."/>
            <person name="Mueller R.-W."/>
            <person name="Bruemmer F."/>
            <person name="Labrenz M."/>
            <person name="Spormann A.M."/>
            <person name="Op Den Camp H."/>
            <person name="Overmann J."/>
            <person name="Amann R."/>
            <person name="Jetten M.S.M."/>
            <person name="Mascher T."/>
            <person name="Medema M.H."/>
            <person name="Devos D.P."/>
            <person name="Kaster A.-K."/>
            <person name="Ovreas L."/>
            <person name="Rohde M."/>
            <person name="Galperin M.Y."/>
            <person name="Jogler C."/>
        </authorList>
    </citation>
    <scope>NUCLEOTIDE SEQUENCE [LARGE SCALE GENOMIC DNA]</scope>
    <source>
        <strain evidence="6 7">Pla52o</strain>
    </source>
</reference>
<dbReference type="PANTHER" id="PTHR43105">
    <property type="entry name" value="RESPIRATORY NITRATE REDUCTASE"/>
    <property type="match status" value="1"/>
</dbReference>
<proteinExistence type="predicted"/>
<dbReference type="SMART" id="SM00926">
    <property type="entry name" value="Molybdop_Fe4S4"/>
    <property type="match status" value="1"/>
</dbReference>
<dbReference type="InterPro" id="IPR006963">
    <property type="entry name" value="Mopterin_OxRdtase_4Fe-4S_dom"/>
</dbReference>
<dbReference type="GO" id="GO:0045333">
    <property type="term" value="P:cellular respiration"/>
    <property type="evidence" value="ECO:0007669"/>
    <property type="project" value="UniProtKB-ARBA"/>
</dbReference>
<evidence type="ECO:0000259" key="5">
    <source>
        <dbReference type="PROSITE" id="PS51669"/>
    </source>
</evidence>
<keyword evidence="1" id="KW-0004">4Fe-4S</keyword>
<dbReference type="CDD" id="cd00508">
    <property type="entry name" value="MopB_CT_Fdh-Nap-like"/>
    <property type="match status" value="1"/>
</dbReference>
<keyword evidence="6" id="KW-0560">Oxidoreductase</keyword>
<gene>
    <name evidence="6" type="primary">narB</name>
    <name evidence="6" type="ORF">Pla52o_18090</name>
</gene>
<dbReference type="InterPro" id="IPR009010">
    <property type="entry name" value="Asp_de-COase-like_dom_sf"/>
</dbReference>
<dbReference type="GO" id="GO:0046872">
    <property type="term" value="F:metal ion binding"/>
    <property type="evidence" value="ECO:0007669"/>
    <property type="project" value="UniProtKB-KW"/>
</dbReference>
<dbReference type="Gene3D" id="2.20.25.90">
    <property type="entry name" value="ADC-like domains"/>
    <property type="match status" value="1"/>
</dbReference>
<dbReference type="Pfam" id="PF04879">
    <property type="entry name" value="Molybdop_Fe4S4"/>
    <property type="match status" value="1"/>
</dbReference>
<evidence type="ECO:0000256" key="1">
    <source>
        <dbReference type="ARBA" id="ARBA00022485"/>
    </source>
</evidence>
<dbReference type="CDD" id="cd02754">
    <property type="entry name" value="MopB_Nitrate-R-NapA-like"/>
    <property type="match status" value="1"/>
</dbReference>
<evidence type="ECO:0000256" key="3">
    <source>
        <dbReference type="ARBA" id="ARBA00023004"/>
    </source>
</evidence>
<dbReference type="OrthoDB" id="9805142at2"/>
<dbReference type="SUPFAM" id="SSF53706">
    <property type="entry name" value="Formate dehydrogenase/DMSO reductase, domains 1-3"/>
    <property type="match status" value="1"/>
</dbReference>
<dbReference type="Gene3D" id="3.40.50.740">
    <property type="match status" value="1"/>
</dbReference>
<accession>A0A5C6CL68</accession>
<dbReference type="InterPro" id="IPR006657">
    <property type="entry name" value="MoPterin_dinucl-bd_dom"/>
</dbReference>
<dbReference type="GO" id="GO:0016020">
    <property type="term" value="C:membrane"/>
    <property type="evidence" value="ECO:0007669"/>
    <property type="project" value="TreeGrafter"/>
</dbReference>
<evidence type="ECO:0000256" key="4">
    <source>
        <dbReference type="ARBA" id="ARBA00023014"/>
    </source>
</evidence>
<dbReference type="PIRSF" id="PIRSF000144">
    <property type="entry name" value="CbbBc"/>
    <property type="match status" value="1"/>
</dbReference>
<dbReference type="GO" id="GO:0051539">
    <property type="term" value="F:4 iron, 4 sulfur cluster binding"/>
    <property type="evidence" value="ECO:0007669"/>
    <property type="project" value="UniProtKB-KW"/>
</dbReference>
<evidence type="ECO:0000256" key="2">
    <source>
        <dbReference type="ARBA" id="ARBA00022723"/>
    </source>
</evidence>
<dbReference type="PANTHER" id="PTHR43105:SF10">
    <property type="entry name" value="NADH-QUINONE OXIDOREDUCTASE SUBUNIT G"/>
    <property type="match status" value="1"/>
</dbReference>
<dbReference type="RefSeq" id="WP_146594176.1">
    <property type="nucleotide sequence ID" value="NZ_SJPT01000003.1"/>
</dbReference>